<dbReference type="Proteomes" id="UP000680304">
    <property type="component" value="Unassembled WGS sequence"/>
</dbReference>
<keyword evidence="2" id="KW-1185">Reference proteome</keyword>
<dbReference type="InterPro" id="IPR000801">
    <property type="entry name" value="Esterase-like"/>
</dbReference>
<dbReference type="Pfam" id="PF00756">
    <property type="entry name" value="Esterase"/>
    <property type="match status" value="1"/>
</dbReference>
<comment type="caution">
    <text evidence="1">The sequence shown here is derived from an EMBL/GenBank/DDBJ whole genome shotgun (WGS) entry which is preliminary data.</text>
</comment>
<dbReference type="PANTHER" id="PTHR48098:SF1">
    <property type="entry name" value="DIACYLGLYCEROL ACYLTRANSFERASE_MYCOLYLTRANSFERASE AG85A"/>
    <property type="match status" value="1"/>
</dbReference>
<dbReference type="SUPFAM" id="SSF53474">
    <property type="entry name" value="alpha/beta-Hydrolases"/>
    <property type="match status" value="1"/>
</dbReference>
<evidence type="ECO:0000313" key="2">
    <source>
        <dbReference type="Proteomes" id="UP000680304"/>
    </source>
</evidence>
<dbReference type="InterPro" id="IPR050583">
    <property type="entry name" value="Mycobacterial_A85_antigen"/>
</dbReference>
<dbReference type="InterPro" id="IPR029058">
    <property type="entry name" value="AB_hydrolase_fold"/>
</dbReference>
<reference evidence="1 2" key="1">
    <citation type="submission" date="2021-04" db="EMBL/GenBank/DDBJ databases">
        <title>Draft genome sequence of Paenibacillus cisolokensis, LC2-13A.</title>
        <authorList>
            <person name="Uke A."/>
            <person name="Chhe C."/>
            <person name="Baramee S."/>
            <person name="Kosugi A."/>
        </authorList>
    </citation>
    <scope>NUCLEOTIDE SEQUENCE [LARGE SCALE GENOMIC DNA]</scope>
    <source>
        <strain evidence="1 2">LC2-13A</strain>
    </source>
</reference>
<name>A0ABQ4N9I6_9BACL</name>
<protein>
    <submittedName>
        <fullName evidence="1">Esterase</fullName>
    </submittedName>
</protein>
<dbReference type="PANTHER" id="PTHR48098">
    <property type="entry name" value="ENTEROCHELIN ESTERASE-RELATED"/>
    <property type="match status" value="1"/>
</dbReference>
<accession>A0ABQ4N9I6</accession>
<sequence>MAFMQCDFFSETLGLSVSMNVIVPQKTRSQIGMEGKASADRHPTLYLLHGLSDDHTIWMRRTSIERYAAEYGLAVVMPAVGRSFYTDAVQGAKYWTFVSEELPALARSFFPLSDARDANFVAGLSMGGYGAMKLGLRRPDLFAAAASLSGALDVAELDADRVTMSQAEYRRIFGSGEEVRGSDNDLFALAERLSRSSGPRPKLFQCCGTEDFLYSHNIRFRDHVRSLGLDLTYEEEPGGHEWGYWDMKIRRVLEWLPLQR</sequence>
<organism evidence="1 2">
    <name type="scientific">Paenibacillus cisolokensis</name>
    <dbReference type="NCBI Taxonomy" id="1658519"/>
    <lineage>
        <taxon>Bacteria</taxon>
        <taxon>Bacillati</taxon>
        <taxon>Bacillota</taxon>
        <taxon>Bacilli</taxon>
        <taxon>Bacillales</taxon>
        <taxon>Paenibacillaceae</taxon>
        <taxon>Paenibacillus</taxon>
    </lineage>
</organism>
<dbReference type="RefSeq" id="WP_062495664.1">
    <property type="nucleotide sequence ID" value="NZ_BOVJ01000100.1"/>
</dbReference>
<dbReference type="EMBL" id="BOVJ01000100">
    <property type="protein sequence ID" value="GIQ64576.1"/>
    <property type="molecule type" value="Genomic_DNA"/>
</dbReference>
<proteinExistence type="predicted"/>
<evidence type="ECO:0000313" key="1">
    <source>
        <dbReference type="EMBL" id="GIQ64576.1"/>
    </source>
</evidence>
<dbReference type="Gene3D" id="3.40.50.1820">
    <property type="entry name" value="alpha/beta hydrolase"/>
    <property type="match status" value="1"/>
</dbReference>
<gene>
    <name evidence="1" type="ORF">PACILC2_31440</name>
</gene>